<comment type="caution">
    <text evidence="1">The sequence shown here is derived from an EMBL/GenBank/DDBJ whole genome shotgun (WGS) entry which is preliminary data.</text>
</comment>
<gene>
    <name evidence="1" type="ORF">GIL414_LOCUS23962</name>
</gene>
<reference evidence="1" key="1">
    <citation type="submission" date="2021-02" db="EMBL/GenBank/DDBJ databases">
        <authorList>
            <person name="Nowell W R."/>
        </authorList>
    </citation>
    <scope>NUCLEOTIDE SEQUENCE</scope>
</reference>
<feature type="non-terminal residue" evidence="1">
    <location>
        <position position="28"/>
    </location>
</feature>
<protein>
    <submittedName>
        <fullName evidence="1">Uncharacterized protein</fullName>
    </submittedName>
</protein>
<dbReference type="Proteomes" id="UP000681720">
    <property type="component" value="Unassembled WGS sequence"/>
</dbReference>
<accession>A0A8S2T2Y9</accession>
<sequence length="28" mass="3366">MHPDKKTLKYARKTYNIQLKTLSSNEKE</sequence>
<dbReference type="AlphaFoldDB" id="A0A8S2T2Y9"/>
<evidence type="ECO:0000313" key="2">
    <source>
        <dbReference type="Proteomes" id="UP000681720"/>
    </source>
</evidence>
<evidence type="ECO:0000313" key="1">
    <source>
        <dbReference type="EMBL" id="CAF4257424.1"/>
    </source>
</evidence>
<proteinExistence type="predicted"/>
<dbReference type="EMBL" id="CAJOBJ010028217">
    <property type="protein sequence ID" value="CAF4257424.1"/>
    <property type="molecule type" value="Genomic_DNA"/>
</dbReference>
<name>A0A8S2T2Y9_9BILA</name>
<organism evidence="1 2">
    <name type="scientific">Rotaria magnacalcarata</name>
    <dbReference type="NCBI Taxonomy" id="392030"/>
    <lineage>
        <taxon>Eukaryota</taxon>
        <taxon>Metazoa</taxon>
        <taxon>Spiralia</taxon>
        <taxon>Gnathifera</taxon>
        <taxon>Rotifera</taxon>
        <taxon>Eurotatoria</taxon>
        <taxon>Bdelloidea</taxon>
        <taxon>Philodinida</taxon>
        <taxon>Philodinidae</taxon>
        <taxon>Rotaria</taxon>
    </lineage>
</organism>